<name>A0A0M6WAL3_9FIRM</name>
<dbReference type="AlphaFoldDB" id="A0A0M6WAL3"/>
<dbReference type="Gene3D" id="3.30.1240.10">
    <property type="match status" value="1"/>
</dbReference>
<dbReference type="Pfam" id="PF08282">
    <property type="entry name" value="Hydrolase_3"/>
    <property type="match status" value="1"/>
</dbReference>
<dbReference type="Proteomes" id="UP000049979">
    <property type="component" value="Unassembled WGS sequence"/>
</dbReference>
<gene>
    <name evidence="1" type="ORF">M72_00301</name>
</gene>
<dbReference type="CDD" id="cd07516">
    <property type="entry name" value="HAD_Pase"/>
    <property type="match status" value="1"/>
</dbReference>
<dbReference type="Gene3D" id="3.40.50.1000">
    <property type="entry name" value="HAD superfamily/HAD-like"/>
    <property type="match status" value="1"/>
</dbReference>
<dbReference type="EMBL" id="CVRR01000005">
    <property type="protein sequence ID" value="CRL32744.1"/>
    <property type="molecule type" value="Genomic_DNA"/>
</dbReference>
<dbReference type="STRING" id="301302.ERS852420_02476"/>
<keyword evidence="2" id="KW-1185">Reference proteome</keyword>
<organism evidence="1 2">
    <name type="scientific">Roseburia faecis</name>
    <dbReference type="NCBI Taxonomy" id="301302"/>
    <lineage>
        <taxon>Bacteria</taxon>
        <taxon>Bacillati</taxon>
        <taxon>Bacillota</taxon>
        <taxon>Clostridia</taxon>
        <taxon>Lachnospirales</taxon>
        <taxon>Lachnospiraceae</taxon>
        <taxon>Roseburia</taxon>
    </lineage>
</organism>
<dbReference type="InterPro" id="IPR023214">
    <property type="entry name" value="HAD_sf"/>
</dbReference>
<dbReference type="RefSeq" id="WP_155176944.1">
    <property type="nucleotide sequence ID" value="NZ_CP173697.1"/>
</dbReference>
<proteinExistence type="predicted"/>
<dbReference type="NCBIfam" id="TIGR00099">
    <property type="entry name" value="Cof-subfamily"/>
    <property type="match status" value="1"/>
</dbReference>
<dbReference type="SUPFAM" id="SSF56784">
    <property type="entry name" value="HAD-like"/>
    <property type="match status" value="1"/>
</dbReference>
<evidence type="ECO:0000313" key="2">
    <source>
        <dbReference type="Proteomes" id="UP000049979"/>
    </source>
</evidence>
<dbReference type="PRINTS" id="PR00119">
    <property type="entry name" value="CATATPASE"/>
</dbReference>
<dbReference type="PANTHER" id="PTHR10000">
    <property type="entry name" value="PHOSPHOSERINE PHOSPHATASE"/>
    <property type="match status" value="1"/>
</dbReference>
<dbReference type="PANTHER" id="PTHR10000:SF8">
    <property type="entry name" value="HAD SUPERFAMILY HYDROLASE-LIKE, TYPE 3"/>
    <property type="match status" value="1"/>
</dbReference>
<dbReference type="SFLD" id="SFLDG01140">
    <property type="entry name" value="C2.B:_Phosphomannomutase_and_P"/>
    <property type="match status" value="1"/>
</dbReference>
<dbReference type="GO" id="GO:0016791">
    <property type="term" value="F:phosphatase activity"/>
    <property type="evidence" value="ECO:0007669"/>
    <property type="project" value="UniProtKB-ARBA"/>
</dbReference>
<dbReference type="GO" id="GO:0005829">
    <property type="term" value="C:cytosol"/>
    <property type="evidence" value="ECO:0007669"/>
    <property type="project" value="TreeGrafter"/>
</dbReference>
<dbReference type="GO" id="GO:0000287">
    <property type="term" value="F:magnesium ion binding"/>
    <property type="evidence" value="ECO:0007669"/>
    <property type="project" value="TreeGrafter"/>
</dbReference>
<dbReference type="SFLD" id="SFLDS00003">
    <property type="entry name" value="Haloacid_Dehalogenase"/>
    <property type="match status" value="1"/>
</dbReference>
<sequence>MKDIKLVALDLDGTLFDNSSRISKRNLTAIRSITDKGIHVVISTGRPFEGIPFDQIKGTGINYAITANGSGIYEISTGKCLYENAMDEELVTPILNFLLTRDIHMDAFIGGKGYTPVQCVETAQKLTVPSSIKNYIITTRTRLDNILQFIHENQLKVQKMTLNFYPAADGTLIDRETVRKFLVSNPSITTVCGGYNNLEFTRADANKGVGLRKLAEILGVNPDATMAIGDTENDLAIIEAAGIGVAMGNATDAVKARADYVTTTNTKDGVAAAIEHFIL</sequence>
<dbReference type="InterPro" id="IPR036412">
    <property type="entry name" value="HAD-like_sf"/>
</dbReference>
<dbReference type="InterPro" id="IPR000150">
    <property type="entry name" value="Cof"/>
</dbReference>
<evidence type="ECO:0000313" key="1">
    <source>
        <dbReference type="EMBL" id="CRL32744.1"/>
    </source>
</evidence>
<protein>
    <submittedName>
        <fullName evidence="1">Uncharacterized protein</fullName>
    </submittedName>
</protein>
<accession>A0A0M6WAL3</accession>
<reference evidence="2" key="1">
    <citation type="submission" date="2015-05" db="EMBL/GenBank/DDBJ databases">
        <authorList>
            <consortium name="Pathogen Informatics"/>
        </authorList>
    </citation>
    <scope>NUCLEOTIDE SEQUENCE [LARGE SCALE GENOMIC DNA]</scope>
    <source>
        <strain evidence="2">M72</strain>
    </source>
</reference>